<dbReference type="InterPro" id="IPR008927">
    <property type="entry name" value="6-PGluconate_DH-like_C_sf"/>
</dbReference>
<evidence type="ECO:0000313" key="9">
    <source>
        <dbReference type="Proteomes" id="UP000286921"/>
    </source>
</evidence>
<dbReference type="NCBIfam" id="TIGR00745">
    <property type="entry name" value="apbA_panE"/>
    <property type="match status" value="1"/>
</dbReference>
<feature type="transmembrane region" description="Helical" evidence="5">
    <location>
        <begin position="117"/>
        <end position="138"/>
    </location>
</feature>
<dbReference type="FunFam" id="1.10.1040.10:FF:000017">
    <property type="entry name" value="2-dehydropantoate 2-reductase"/>
    <property type="match status" value="1"/>
</dbReference>
<dbReference type="Proteomes" id="UP000286921">
    <property type="component" value="Unassembled WGS sequence"/>
</dbReference>
<evidence type="ECO:0000256" key="1">
    <source>
        <dbReference type="ARBA" id="ARBA00007870"/>
    </source>
</evidence>
<dbReference type="InterPro" id="IPR036291">
    <property type="entry name" value="NAD(P)-bd_dom_sf"/>
</dbReference>
<dbReference type="FunFam" id="3.40.50.720:FF:000609">
    <property type="entry name" value="2-dehydropantoate 2-reductase"/>
    <property type="match status" value="1"/>
</dbReference>
<comment type="similarity">
    <text evidence="1">Belongs to the ketopantoate reductase family.</text>
</comment>
<reference evidence="8 9" key="1">
    <citation type="submission" date="2016-09" db="EMBL/GenBank/DDBJ databases">
        <title>Aspergillus awamori IFM 58123T.</title>
        <authorList>
            <person name="Kusuya Y."/>
            <person name="Shimizu M."/>
            <person name="Takahashi H."/>
            <person name="Yaguchi T."/>
        </authorList>
    </citation>
    <scope>NUCLEOTIDE SEQUENCE [LARGE SCALE GENOMIC DNA]</scope>
    <source>
        <strain evidence="8 9">IFM 58123</strain>
    </source>
</reference>
<dbReference type="Pfam" id="PF02558">
    <property type="entry name" value="ApbA"/>
    <property type="match status" value="1"/>
</dbReference>
<feature type="transmembrane region" description="Helical" evidence="5">
    <location>
        <begin position="184"/>
        <end position="203"/>
    </location>
</feature>
<protein>
    <submittedName>
        <fullName evidence="8">Putative 2-dehydropantoate 2-reductase</fullName>
    </submittedName>
</protein>
<proteinExistence type="inferred from homology"/>
<dbReference type="GO" id="GO:0015940">
    <property type="term" value="P:pantothenate biosynthetic process"/>
    <property type="evidence" value="ECO:0007669"/>
    <property type="project" value="InterPro"/>
</dbReference>
<evidence type="ECO:0000256" key="5">
    <source>
        <dbReference type="SAM" id="Phobius"/>
    </source>
</evidence>
<gene>
    <name evidence="8" type="ORF">AAWM_01793</name>
</gene>
<feature type="transmembrane region" description="Helical" evidence="5">
    <location>
        <begin position="683"/>
        <end position="705"/>
    </location>
</feature>
<evidence type="ECO:0000256" key="2">
    <source>
        <dbReference type="ARBA" id="ARBA00022857"/>
    </source>
</evidence>
<feature type="region of interest" description="Disordered" evidence="4">
    <location>
        <begin position="1"/>
        <end position="31"/>
    </location>
</feature>
<evidence type="ECO:0000259" key="6">
    <source>
        <dbReference type="Pfam" id="PF02558"/>
    </source>
</evidence>
<keyword evidence="5" id="KW-0472">Membrane</keyword>
<dbReference type="Pfam" id="PF08546">
    <property type="entry name" value="ApbA_C"/>
    <property type="match status" value="1"/>
</dbReference>
<feature type="domain" description="Ketopantoate reductase N-terminal" evidence="6">
    <location>
        <begin position="1294"/>
        <end position="1443"/>
    </location>
</feature>
<feature type="transmembrane region" description="Helical" evidence="5">
    <location>
        <begin position="1143"/>
        <end position="1163"/>
    </location>
</feature>
<dbReference type="Pfam" id="PF11915">
    <property type="entry name" value="DUF3433"/>
    <property type="match status" value="2"/>
</dbReference>
<dbReference type="SUPFAM" id="SSF48179">
    <property type="entry name" value="6-phosphogluconate dehydrogenase C-terminal domain-like"/>
    <property type="match status" value="1"/>
</dbReference>
<evidence type="ECO:0000256" key="3">
    <source>
        <dbReference type="ARBA" id="ARBA00023002"/>
    </source>
</evidence>
<dbReference type="Gene3D" id="1.10.1040.10">
    <property type="entry name" value="N-(1-d-carboxylethyl)-l-norvaline Dehydrogenase, domain 2"/>
    <property type="match status" value="1"/>
</dbReference>
<keyword evidence="2" id="KW-0521">NADP</keyword>
<evidence type="ECO:0000259" key="7">
    <source>
        <dbReference type="Pfam" id="PF08546"/>
    </source>
</evidence>
<keyword evidence="5" id="KW-0812">Transmembrane</keyword>
<evidence type="ECO:0000313" key="8">
    <source>
        <dbReference type="EMBL" id="GCB18908.1"/>
    </source>
</evidence>
<dbReference type="STRING" id="105351.A0A401KHU1"/>
<feature type="transmembrane region" description="Helical" evidence="5">
    <location>
        <begin position="796"/>
        <end position="818"/>
    </location>
</feature>
<dbReference type="Gene3D" id="3.40.50.720">
    <property type="entry name" value="NAD(P)-binding Rossmann-like Domain"/>
    <property type="match status" value="1"/>
</dbReference>
<organism evidence="8 9">
    <name type="scientific">Aspergillus awamori</name>
    <name type="common">Black koji mold</name>
    <dbReference type="NCBI Taxonomy" id="105351"/>
    <lineage>
        <taxon>Eukaryota</taxon>
        <taxon>Fungi</taxon>
        <taxon>Dikarya</taxon>
        <taxon>Ascomycota</taxon>
        <taxon>Pezizomycotina</taxon>
        <taxon>Eurotiomycetes</taxon>
        <taxon>Eurotiomycetidae</taxon>
        <taxon>Eurotiales</taxon>
        <taxon>Aspergillaceae</taxon>
        <taxon>Aspergillus</taxon>
    </lineage>
</organism>
<feature type="transmembrane region" description="Helical" evidence="5">
    <location>
        <begin position="725"/>
        <end position="746"/>
    </location>
</feature>
<dbReference type="InterPro" id="IPR021840">
    <property type="entry name" value="DUF3433"/>
</dbReference>
<dbReference type="InterPro" id="IPR013752">
    <property type="entry name" value="KPA_reductase"/>
</dbReference>
<feature type="transmembrane region" description="Helical" evidence="5">
    <location>
        <begin position="1284"/>
        <end position="1308"/>
    </location>
</feature>
<accession>A0A401KHU1</accession>
<sequence>MSHPLGDDTASGPPPTPPFAPKGACPSSMSRGLEKSLSDVRLYITHRLGLIRASLHNGKSTASGGWRPVALRPTYLCWIAAVMFAMLITLEVLRRYSDQYGGLYFFPDTDTVSDAQSFAYNYLPIIAALILVTLWTFIDYDVLRLEPYFQISRPEGAPASVLFINYNFGQSFLTPLTSAKRGHWVVLLVSIATLLIRVLLPALQSTLLELREITVVSNEYIKTWPQLLDLHTQAVWIKAQKSNDTLALDSVLTARDNLHSSQSASYAVAPVEISMEDRRESTVWTLNQTIYWAQLECRKIVGHDHLSVSINQTSNDPPILSWDVTGVQLQDIPGTNDTCTLDFHYSNIFFPTTDYLQVRYWEPVWNNQSQPAFSRREAFTTHGCDDPYDLYGVVISVNATVAGANSISQLGSEFTSSAGIFGCKVEYRQAEAKVSMHANSSITNIYGYPNTERELGTDQLNIDAFQDLLSQRAPYTGDMLFIELNETTGDTTVTELPVISQDLGDLEPLLVLDASTVMTTDEFEGKVKRSVAETFVLTMSRLFNPDQDPTDAPAQRESTQVAISVVSFASLFSEVILAIAMCLTIYLIYFYGTRPNILQSDPSSIGAMCSMLTDVFGPYNILANPQPDFHQFSTRQLRQVLRNCWLRWHQGPLGPRLEIITGDGSPVTLSEQLRTRVDPMPHFLVIPIFIIEFLLLAAVIAVMGVTAATLAHDGSFQHLSQSSSSFLQVVTSFLPSVVASSVAALCNSILRNISILEPWVHLQRGMAAAHTSISMNYASQNPWSILRKAIRNRHSLLSLVSLACIANILLTVVAGGLFTQRLTQSYLPSTSLYVNYSNFHFLRTDFAPDFTEFDLIQNSATSGVPLLPWMSANHSFAPIKNTDSNPDLMYGATTLGIGSDLDCKTLETSQNLREDGQDIYFVYRPSRDVSRQCRVNMTSLVRPSEAIALSIHFLSPVADSDTDLCQMSTVLVVGRWNYTSESPFTDDNTIALQCEPHVQLQNFSVTFDRRGQISDIDPIPGTETTSGTMYENATMALGQFNKVFAAIPQSFVGEEPGRNRSYVSSYDWAGFLVARLYRQHEKIVPLNALELMTQSQIVYQWVWSTYFTIWRNMYLVPLDEVLCAGNATEISNTWTMVPSVPSLAMALVIIALDTLVVLVVFGTRRGRFRGPRMPRSIGAIIPWVAHSRMLGDFRNTYSWTNEKRREHLTRLDKRYGFRMFLQADGRWRYAVDEEAVGLADKPPDAAADAAKGPEVIEMQPIGEARSDPGPDHHDSASKFIFDHFFLMASQVDVLLYGLGAIGSFYAFILHRSNKVRLTVVARSNYAAVKENGILLKSANHGEHRFYPDHVVRSPSELTHPVDYVVCTNKAIDPASAVHSLAPAIGNDTTIVIIQNGVGNEEPFREAYPSCSIISCVTWVGASQPTPGTVIHTTSEDTELGLYPNPKVSDAVEAERLNTFVGLLAAGQTRHTVHDNIQPTRWSKVIWNCAWNTLTTLTALDTQAFLQSSPDAIPFTRRLMSEAVAVARAAGVPLPDDLIDTQLARIQSLGAVRTSMQIDRENNRPMEIEVIVGTPVRKGRELGVPTPVLETLYVLLRAVDGETRRAQKI</sequence>
<feature type="transmembrane region" description="Helical" evidence="5">
    <location>
        <begin position="75"/>
        <end position="97"/>
    </location>
</feature>
<keyword evidence="5" id="KW-1133">Transmembrane helix</keyword>
<dbReference type="PANTHER" id="PTHR37544">
    <property type="entry name" value="SPRAY-RELATED"/>
    <property type="match status" value="1"/>
</dbReference>
<keyword evidence="9" id="KW-1185">Reference proteome</keyword>
<dbReference type="EMBL" id="BDHI01000001">
    <property type="protein sequence ID" value="GCB18908.1"/>
    <property type="molecule type" value="Genomic_DNA"/>
</dbReference>
<dbReference type="InterPro" id="IPR003710">
    <property type="entry name" value="ApbA"/>
</dbReference>
<dbReference type="SUPFAM" id="SSF51735">
    <property type="entry name" value="NAD(P)-binding Rossmann-fold domains"/>
    <property type="match status" value="1"/>
</dbReference>
<feature type="transmembrane region" description="Helical" evidence="5">
    <location>
        <begin position="561"/>
        <end position="589"/>
    </location>
</feature>
<dbReference type="PANTHER" id="PTHR37544:SF3">
    <property type="entry name" value="SPRAY"/>
    <property type="match status" value="1"/>
</dbReference>
<keyword evidence="3" id="KW-0560">Oxidoreductase</keyword>
<dbReference type="InterPro" id="IPR013332">
    <property type="entry name" value="KPR_N"/>
</dbReference>
<feature type="domain" description="Ketopantoate reductase C-terminal" evidence="7">
    <location>
        <begin position="1475"/>
        <end position="1598"/>
    </location>
</feature>
<evidence type="ECO:0000256" key="4">
    <source>
        <dbReference type="SAM" id="MobiDB-lite"/>
    </source>
</evidence>
<dbReference type="InterPro" id="IPR013328">
    <property type="entry name" value="6PGD_dom2"/>
</dbReference>
<dbReference type="GO" id="GO:0008677">
    <property type="term" value="F:2-dehydropantoate 2-reductase activity"/>
    <property type="evidence" value="ECO:0007669"/>
    <property type="project" value="InterPro"/>
</dbReference>
<comment type="caution">
    <text evidence="8">The sequence shown here is derived from an EMBL/GenBank/DDBJ whole genome shotgun (WGS) entry which is preliminary data.</text>
</comment>
<name>A0A401KHU1_ASPAW</name>